<evidence type="ECO:0000259" key="7">
    <source>
        <dbReference type="Pfam" id="PF05699"/>
    </source>
</evidence>
<dbReference type="Gene3D" id="6.10.250.1010">
    <property type="match status" value="1"/>
</dbReference>
<reference evidence="8" key="2">
    <citation type="submission" date="2025-09" db="UniProtKB">
        <authorList>
            <consortium name="Ensembl"/>
        </authorList>
    </citation>
    <scope>IDENTIFICATION</scope>
</reference>
<keyword evidence="9" id="KW-1185">Reference proteome</keyword>
<name>A0A8C7J935_ONCKI</name>
<keyword evidence="4" id="KW-0862">Zinc</keyword>
<reference evidence="8" key="1">
    <citation type="submission" date="2025-08" db="UniProtKB">
        <authorList>
            <consortium name="Ensembl"/>
        </authorList>
    </citation>
    <scope>IDENTIFICATION</scope>
</reference>
<dbReference type="Ensembl" id="ENSOKIT00005087687.1">
    <property type="protein sequence ID" value="ENSOKIP00005082162.1"/>
    <property type="gene ID" value="ENSOKIG00005035634.1"/>
</dbReference>
<dbReference type="SUPFAM" id="SSF53098">
    <property type="entry name" value="Ribonuclease H-like"/>
    <property type="match status" value="1"/>
</dbReference>
<keyword evidence="3" id="KW-0863">Zinc-finger</keyword>
<feature type="domain" description="HAT C-terminal dimerisation" evidence="7">
    <location>
        <begin position="525"/>
        <end position="605"/>
    </location>
</feature>
<protein>
    <submittedName>
        <fullName evidence="8">Zinc finger protein 391-like</fullName>
    </submittedName>
</protein>
<keyword evidence="5" id="KW-0539">Nucleus</keyword>
<organism evidence="8 9">
    <name type="scientific">Oncorhynchus kisutch</name>
    <name type="common">Coho salmon</name>
    <name type="synonym">Salmo kisutch</name>
    <dbReference type="NCBI Taxonomy" id="8019"/>
    <lineage>
        <taxon>Eukaryota</taxon>
        <taxon>Metazoa</taxon>
        <taxon>Chordata</taxon>
        <taxon>Craniata</taxon>
        <taxon>Vertebrata</taxon>
        <taxon>Euteleostomi</taxon>
        <taxon>Actinopterygii</taxon>
        <taxon>Neopterygii</taxon>
        <taxon>Teleostei</taxon>
        <taxon>Protacanthopterygii</taxon>
        <taxon>Salmoniformes</taxon>
        <taxon>Salmonidae</taxon>
        <taxon>Salmoninae</taxon>
        <taxon>Oncorhynchus</taxon>
    </lineage>
</organism>
<dbReference type="GO" id="GO:0046983">
    <property type="term" value="F:protein dimerization activity"/>
    <property type="evidence" value="ECO:0007669"/>
    <property type="project" value="InterPro"/>
</dbReference>
<evidence type="ECO:0000256" key="3">
    <source>
        <dbReference type="ARBA" id="ARBA00022771"/>
    </source>
</evidence>
<dbReference type="Proteomes" id="UP000694557">
    <property type="component" value="Unassembled WGS sequence"/>
</dbReference>
<feature type="region of interest" description="Disordered" evidence="6">
    <location>
        <begin position="462"/>
        <end position="493"/>
    </location>
</feature>
<dbReference type="PANTHER" id="PTHR46481:SF10">
    <property type="entry name" value="ZINC FINGER BED DOMAIN-CONTAINING PROTEIN 39"/>
    <property type="match status" value="1"/>
</dbReference>
<evidence type="ECO:0000256" key="1">
    <source>
        <dbReference type="ARBA" id="ARBA00004123"/>
    </source>
</evidence>
<dbReference type="GeneTree" id="ENSGT00940000158431"/>
<dbReference type="GO" id="GO:0008270">
    <property type="term" value="F:zinc ion binding"/>
    <property type="evidence" value="ECO:0007669"/>
    <property type="project" value="UniProtKB-KW"/>
</dbReference>
<sequence length="612" mass="69469">MAGQRPKMAGQRPRMAGQRPKMAGQRPKMAGQRPKMAGQRPKMAGQRPKMAGQRPKMAGQRPKMAGQRPKMAGQRPKMAGQRPKWQDKDPRAKKMDEAIIEMIATDNQPFTVVSDVGFQRLITLAEPLYRIKDETFFRTEMLDKTHERVVMKVKNLVAPGNAPHMAFTTDCWSGTTESLMSLTGHFIDDVWTRKLVVLNVKTMTGSHAGNYIREMFLTTLEHWDIHTERVVLVLRDSGANMMKGVRLAELPDFSCSAHTLQLVINDGLSSQRAVLNIIAMLESCSTHFDHSVLAKQRLRAIQKELGLPKHSLIQTVQTRWNSTLHMLQRMFEQRRALNAYADEYGHISSLSATQWDIVSNLIETLAPMEEVTVEMSHSNSTAACIIPSVSVLKLMLQQEGSSTQGINTLRKTMLDSLTRRFSKAEETKCLVLATVLDPRYKSYAFASGRALEKAKEWLKEESDLLRKPNPRATAERTSEEEDTDQGAKRQRVQIDQPPSLVDSLYARILGSQQGRAGVQCSFDIELERYLTEPVIDRKSGLPLEWWKQNEDRFQSLAPLAKKFLCPPSSVPSERVFSEVGNIYDKWRSRLTGDQADKLCFLHYNLKLLNWDY</sequence>
<evidence type="ECO:0000256" key="4">
    <source>
        <dbReference type="ARBA" id="ARBA00022833"/>
    </source>
</evidence>
<proteinExistence type="predicted"/>
<keyword evidence="2" id="KW-0479">Metal-binding</keyword>
<evidence type="ECO:0000313" key="9">
    <source>
        <dbReference type="Proteomes" id="UP000694557"/>
    </source>
</evidence>
<dbReference type="SUPFAM" id="SSF140996">
    <property type="entry name" value="Hermes dimerisation domain"/>
    <property type="match status" value="1"/>
</dbReference>
<dbReference type="GO" id="GO:0005634">
    <property type="term" value="C:nucleus"/>
    <property type="evidence" value="ECO:0007669"/>
    <property type="project" value="UniProtKB-SubCell"/>
</dbReference>
<accession>A0A8C7J935</accession>
<evidence type="ECO:0000256" key="6">
    <source>
        <dbReference type="SAM" id="MobiDB-lite"/>
    </source>
</evidence>
<dbReference type="Pfam" id="PF05699">
    <property type="entry name" value="Dimer_Tnp_hAT"/>
    <property type="match status" value="1"/>
</dbReference>
<evidence type="ECO:0000313" key="8">
    <source>
        <dbReference type="Ensembl" id="ENSOKIP00005082162.1"/>
    </source>
</evidence>
<dbReference type="AlphaFoldDB" id="A0A8C7J935"/>
<dbReference type="InterPro" id="IPR008906">
    <property type="entry name" value="HATC_C_dom"/>
</dbReference>
<dbReference type="PANTHER" id="PTHR46481">
    <property type="entry name" value="ZINC FINGER BED DOMAIN-CONTAINING PROTEIN 4"/>
    <property type="match status" value="1"/>
</dbReference>
<gene>
    <name evidence="8" type="primary">LOC109876112</name>
</gene>
<comment type="subcellular location">
    <subcellularLocation>
        <location evidence="1">Nucleus</location>
    </subcellularLocation>
</comment>
<dbReference type="GeneID" id="109876112"/>
<dbReference type="RefSeq" id="XP_031667210.1">
    <property type="nucleotide sequence ID" value="XM_031811350.1"/>
</dbReference>
<dbReference type="InterPro" id="IPR052035">
    <property type="entry name" value="ZnF_BED_domain_contain"/>
</dbReference>
<feature type="region of interest" description="Disordered" evidence="6">
    <location>
        <begin position="1"/>
        <end position="92"/>
    </location>
</feature>
<dbReference type="InterPro" id="IPR012337">
    <property type="entry name" value="RNaseH-like_sf"/>
</dbReference>
<evidence type="ECO:0000256" key="2">
    <source>
        <dbReference type="ARBA" id="ARBA00022723"/>
    </source>
</evidence>
<evidence type="ECO:0000256" key="5">
    <source>
        <dbReference type="ARBA" id="ARBA00023242"/>
    </source>
</evidence>